<accession>A0A1I2X6X8</accession>
<gene>
    <name evidence="1" type="ORF">SAMN05192565_13237</name>
</gene>
<feature type="non-terminal residue" evidence="1">
    <location>
        <position position="37"/>
    </location>
</feature>
<dbReference type="AlphaFoldDB" id="A0A1I2X6X8"/>
<proteinExistence type="predicted"/>
<dbReference type="EMBL" id="FOPM01000032">
    <property type="protein sequence ID" value="SFH08446.1"/>
    <property type="molecule type" value="Genomic_DNA"/>
</dbReference>
<keyword evidence="2" id="KW-1185">Reference proteome</keyword>
<name>A0A1I2X6X8_9HYPH</name>
<dbReference type="Proteomes" id="UP000199229">
    <property type="component" value="Unassembled WGS sequence"/>
</dbReference>
<evidence type="ECO:0000313" key="2">
    <source>
        <dbReference type="Proteomes" id="UP000199229"/>
    </source>
</evidence>
<evidence type="ECO:0000313" key="1">
    <source>
        <dbReference type="EMBL" id="SFH08446.1"/>
    </source>
</evidence>
<sequence length="37" mass="3990">MSEQQTSILDGLEETSALRALPESELQAVADAVRAEM</sequence>
<reference evidence="2" key="1">
    <citation type="submission" date="2016-10" db="EMBL/GenBank/DDBJ databases">
        <authorList>
            <person name="Varghese N."/>
            <person name="Submissions S."/>
        </authorList>
    </citation>
    <scope>NUCLEOTIDE SEQUENCE [LARGE SCALE GENOMIC DNA]</scope>
    <source>
        <strain evidence="2">Gh-105</strain>
    </source>
</reference>
<protein>
    <submittedName>
        <fullName evidence="1">1-deoxy-D-xylulose-5-phosphate synthase</fullName>
    </submittedName>
</protein>
<organism evidence="1 2">
    <name type="scientific">Methylobacterium gossipiicola</name>
    <dbReference type="NCBI Taxonomy" id="582675"/>
    <lineage>
        <taxon>Bacteria</taxon>
        <taxon>Pseudomonadati</taxon>
        <taxon>Pseudomonadota</taxon>
        <taxon>Alphaproteobacteria</taxon>
        <taxon>Hyphomicrobiales</taxon>
        <taxon>Methylobacteriaceae</taxon>
        <taxon>Methylobacterium</taxon>
    </lineage>
</organism>